<dbReference type="EMBL" id="JARFVB010000015">
    <property type="protein sequence ID" value="MDF0717841.1"/>
    <property type="molecule type" value="Genomic_DNA"/>
</dbReference>
<feature type="signal peptide" evidence="1">
    <location>
        <begin position="1"/>
        <end position="21"/>
    </location>
</feature>
<feature type="chain" id="PRO_5047412778" evidence="1">
    <location>
        <begin position="22"/>
        <end position="282"/>
    </location>
</feature>
<keyword evidence="1" id="KW-0732">Signal</keyword>
<gene>
    <name evidence="2" type="ORF">PY092_16880</name>
</gene>
<organism evidence="2 3">
    <name type="scientific">Flagellimonas yonaguniensis</name>
    <dbReference type="NCBI Taxonomy" id="3031325"/>
    <lineage>
        <taxon>Bacteria</taxon>
        <taxon>Pseudomonadati</taxon>
        <taxon>Bacteroidota</taxon>
        <taxon>Flavobacteriia</taxon>
        <taxon>Flavobacteriales</taxon>
        <taxon>Flavobacteriaceae</taxon>
        <taxon>Flagellimonas</taxon>
    </lineage>
</organism>
<sequence>MRLKILYILLFAMGLNGVVNAQLNDYKYIIVPKKFDAFKSANHYQTSTLVKYYFEQNGFNAVYDDDLPFDLAVNRCLGLTADFIDSSNMFTTKAVIALKDCNNVEVFRSEEAKSKIKSFEDAYRDVIQKAFVSYVGLNYAYEPQQGQPKETAPVTVSFKDDVKTVDKESKTNVVEQKATMEEQVYKAVEPKPSTVVKSTNTTAATVAASTTDLLYAQPIDNGYQLVDSTPKVVFKLEETSMENVFMTNFEGNNAVVFKKGDTWLLEYSDNGKKVQKELHIKF</sequence>
<proteinExistence type="predicted"/>
<dbReference type="RefSeq" id="WP_275616969.1">
    <property type="nucleotide sequence ID" value="NZ_JARFVB010000015.1"/>
</dbReference>
<comment type="caution">
    <text evidence="2">The sequence shown here is derived from an EMBL/GenBank/DDBJ whole genome shotgun (WGS) entry which is preliminary data.</text>
</comment>
<evidence type="ECO:0000313" key="3">
    <source>
        <dbReference type="Proteomes" id="UP001221366"/>
    </source>
</evidence>
<reference evidence="2 3" key="1">
    <citation type="submission" date="2023-03" db="EMBL/GenBank/DDBJ databases">
        <title>Muricauda XX sp. nov. and Muricauda XXX sp. nov., two novel species isolated from Okinawa Trough.</title>
        <authorList>
            <person name="Cao W."/>
            <person name="Deng X."/>
        </authorList>
    </citation>
    <scope>NUCLEOTIDE SEQUENCE [LARGE SCALE GENOMIC DNA]</scope>
    <source>
        <strain evidence="2 3">334s03</strain>
    </source>
</reference>
<accession>A0ABT5Y335</accession>
<name>A0ABT5Y335_9FLAO</name>
<dbReference type="Proteomes" id="UP001221366">
    <property type="component" value="Unassembled WGS sequence"/>
</dbReference>
<evidence type="ECO:0000313" key="2">
    <source>
        <dbReference type="EMBL" id="MDF0717841.1"/>
    </source>
</evidence>
<protein>
    <submittedName>
        <fullName evidence="2">Uncharacterized protein</fullName>
    </submittedName>
</protein>
<evidence type="ECO:0000256" key="1">
    <source>
        <dbReference type="SAM" id="SignalP"/>
    </source>
</evidence>
<keyword evidence="3" id="KW-1185">Reference proteome</keyword>